<evidence type="ECO:0000256" key="2">
    <source>
        <dbReference type="SAM" id="SignalP"/>
    </source>
</evidence>
<accession>A0ABS4K809</accession>
<reference evidence="4 5" key="1">
    <citation type="submission" date="2021-03" db="EMBL/GenBank/DDBJ databases">
        <title>Genomic Encyclopedia of Type Strains, Phase IV (KMG-IV): sequencing the most valuable type-strain genomes for metagenomic binning, comparative biology and taxonomic classification.</title>
        <authorList>
            <person name="Goeker M."/>
        </authorList>
    </citation>
    <scope>NUCLEOTIDE SEQUENCE [LARGE SCALE GENOMIC DNA]</scope>
    <source>
        <strain evidence="4 5">DSM 28650</strain>
    </source>
</reference>
<keyword evidence="2" id="KW-0732">Signal</keyword>
<dbReference type="PANTHER" id="PTHR42924">
    <property type="entry name" value="EXONUCLEASE"/>
    <property type="match status" value="1"/>
</dbReference>
<dbReference type="SMART" id="SM00481">
    <property type="entry name" value="POLIIIAc"/>
    <property type="match status" value="1"/>
</dbReference>
<sequence length="466" mass="52068">MFKRNKGIIIALSSVMIITATFSTGTSFAMSPKRNADYFILNPYESVDWNTYGQYKAGFHAHTTESDGCNTPKEMIEDHYAKGFDVLAITDHNFTNTTWDRTDRPEDKPYLTPERLAEINTGIGRSNRGMLAVKYSNEQSAANHINTFFADYNNKPGDTLEEIIARTEELGGISHLNHPGPYTGGSSDIVKGEALSKDPAIYRKYVDLFNKYKSLVGMEIVNEKDVDSLSDRILWDSILSETMAVRNPVWGFSNDDSHYIEATGFSYNMMLMPTNNVDNLRNAMEKGTFYSVGKIAKRELGPDFKAEGPTPIISNIAVNQEENSITISGSHYNTIQWIANGKVIATGNTIDLNDFEDKVDSYVRAQLIGNGGISFTQPFGVNKYTIDNLEKSIKEMQLNKSIKKRLISKLNNAEKSMRKGKDNYVDLLSGFANDVKALAGSHLTEEEADKITKAVDEIILNFKPEN</sequence>
<feature type="signal peptide" evidence="2">
    <location>
        <begin position="1"/>
        <end position="29"/>
    </location>
</feature>
<dbReference type="PANTHER" id="PTHR42924:SF3">
    <property type="entry name" value="POLYMERASE_HISTIDINOL PHOSPHATASE N-TERMINAL DOMAIN-CONTAINING PROTEIN"/>
    <property type="match status" value="1"/>
</dbReference>
<feature type="coiled-coil region" evidence="1">
    <location>
        <begin position="386"/>
        <end position="423"/>
    </location>
</feature>
<organism evidence="4 5">
    <name type="scientific">Clostridium punense</name>
    <dbReference type="NCBI Taxonomy" id="1054297"/>
    <lineage>
        <taxon>Bacteria</taxon>
        <taxon>Bacillati</taxon>
        <taxon>Bacillota</taxon>
        <taxon>Clostridia</taxon>
        <taxon>Eubacteriales</taxon>
        <taxon>Clostridiaceae</taxon>
        <taxon>Clostridium</taxon>
    </lineage>
</organism>
<dbReference type="Proteomes" id="UP001519308">
    <property type="component" value="Unassembled WGS sequence"/>
</dbReference>
<evidence type="ECO:0000313" key="5">
    <source>
        <dbReference type="Proteomes" id="UP001519308"/>
    </source>
</evidence>
<dbReference type="InterPro" id="IPR003141">
    <property type="entry name" value="Pol/His_phosphatase_N"/>
</dbReference>
<proteinExistence type="predicted"/>
<protein>
    <recommendedName>
        <fullName evidence="3">Polymerase/histidinol phosphatase N-terminal domain-containing protein</fullName>
    </recommendedName>
</protein>
<dbReference type="RefSeq" id="WP_209649916.1">
    <property type="nucleotide sequence ID" value="NZ_JAGGLL010000042.1"/>
</dbReference>
<feature type="domain" description="Polymerase/histidinol phosphatase N-terminal" evidence="3">
    <location>
        <begin position="57"/>
        <end position="123"/>
    </location>
</feature>
<evidence type="ECO:0000313" key="4">
    <source>
        <dbReference type="EMBL" id="MBP2023917.1"/>
    </source>
</evidence>
<comment type="caution">
    <text evidence="4">The sequence shown here is derived from an EMBL/GenBank/DDBJ whole genome shotgun (WGS) entry which is preliminary data.</text>
</comment>
<dbReference type="InterPro" id="IPR052018">
    <property type="entry name" value="PHP_domain"/>
</dbReference>
<dbReference type="EMBL" id="JAGGLL010000042">
    <property type="protein sequence ID" value="MBP2023917.1"/>
    <property type="molecule type" value="Genomic_DNA"/>
</dbReference>
<evidence type="ECO:0000259" key="3">
    <source>
        <dbReference type="SMART" id="SM00481"/>
    </source>
</evidence>
<dbReference type="InterPro" id="IPR016195">
    <property type="entry name" value="Pol/histidinol_Pase-like"/>
</dbReference>
<keyword evidence="5" id="KW-1185">Reference proteome</keyword>
<keyword evidence="1" id="KW-0175">Coiled coil</keyword>
<name>A0ABS4K809_9CLOT</name>
<dbReference type="SUPFAM" id="SSF89550">
    <property type="entry name" value="PHP domain-like"/>
    <property type="match status" value="1"/>
</dbReference>
<dbReference type="Gene3D" id="3.20.20.140">
    <property type="entry name" value="Metal-dependent hydrolases"/>
    <property type="match status" value="1"/>
</dbReference>
<gene>
    <name evidence="4" type="ORF">J2Z44_003762</name>
</gene>
<evidence type="ECO:0000256" key="1">
    <source>
        <dbReference type="SAM" id="Coils"/>
    </source>
</evidence>
<feature type="chain" id="PRO_5045525181" description="Polymerase/histidinol phosphatase N-terminal domain-containing protein" evidence="2">
    <location>
        <begin position="30"/>
        <end position="466"/>
    </location>
</feature>